<dbReference type="Proteomes" id="UP001218218">
    <property type="component" value="Unassembled WGS sequence"/>
</dbReference>
<dbReference type="AlphaFoldDB" id="A0AAD7EDD5"/>
<reference evidence="3" key="1">
    <citation type="submission" date="2023-03" db="EMBL/GenBank/DDBJ databases">
        <title>Massive genome expansion in bonnet fungi (Mycena s.s.) driven by repeated elements and novel gene families across ecological guilds.</title>
        <authorList>
            <consortium name="Lawrence Berkeley National Laboratory"/>
            <person name="Harder C.B."/>
            <person name="Miyauchi S."/>
            <person name="Viragh M."/>
            <person name="Kuo A."/>
            <person name="Thoen E."/>
            <person name="Andreopoulos B."/>
            <person name="Lu D."/>
            <person name="Skrede I."/>
            <person name="Drula E."/>
            <person name="Henrissat B."/>
            <person name="Morin E."/>
            <person name="Kohler A."/>
            <person name="Barry K."/>
            <person name="LaButti K."/>
            <person name="Morin E."/>
            <person name="Salamov A."/>
            <person name="Lipzen A."/>
            <person name="Mereny Z."/>
            <person name="Hegedus B."/>
            <person name="Baldrian P."/>
            <person name="Stursova M."/>
            <person name="Weitz H."/>
            <person name="Taylor A."/>
            <person name="Grigoriev I.V."/>
            <person name="Nagy L.G."/>
            <person name="Martin F."/>
            <person name="Kauserud H."/>
        </authorList>
    </citation>
    <scope>NUCLEOTIDE SEQUENCE</scope>
    <source>
        <strain evidence="3">CBHHK002</strain>
    </source>
</reference>
<keyword evidence="2" id="KW-0812">Transmembrane</keyword>
<proteinExistence type="predicted"/>
<evidence type="ECO:0000313" key="3">
    <source>
        <dbReference type="EMBL" id="KAJ7314210.1"/>
    </source>
</evidence>
<accession>A0AAD7EDD5</accession>
<name>A0AAD7EDD5_9AGAR</name>
<keyword evidence="2" id="KW-0472">Membrane</keyword>
<feature type="transmembrane region" description="Helical" evidence="2">
    <location>
        <begin position="12"/>
        <end position="30"/>
    </location>
</feature>
<protein>
    <submittedName>
        <fullName evidence="3">Uncharacterized protein</fullName>
    </submittedName>
</protein>
<keyword evidence="4" id="KW-1185">Reference proteome</keyword>
<feature type="transmembrane region" description="Helical" evidence="2">
    <location>
        <begin position="42"/>
        <end position="60"/>
    </location>
</feature>
<evidence type="ECO:0000256" key="2">
    <source>
        <dbReference type="SAM" id="Phobius"/>
    </source>
</evidence>
<keyword evidence="2" id="KW-1133">Transmembrane helix</keyword>
<dbReference type="EMBL" id="JARIHO010000068">
    <property type="protein sequence ID" value="KAJ7314210.1"/>
    <property type="molecule type" value="Genomic_DNA"/>
</dbReference>
<organism evidence="3 4">
    <name type="scientific">Mycena albidolilacea</name>
    <dbReference type="NCBI Taxonomy" id="1033008"/>
    <lineage>
        <taxon>Eukaryota</taxon>
        <taxon>Fungi</taxon>
        <taxon>Dikarya</taxon>
        <taxon>Basidiomycota</taxon>
        <taxon>Agaricomycotina</taxon>
        <taxon>Agaricomycetes</taxon>
        <taxon>Agaricomycetidae</taxon>
        <taxon>Agaricales</taxon>
        <taxon>Marasmiineae</taxon>
        <taxon>Mycenaceae</taxon>
        <taxon>Mycena</taxon>
    </lineage>
</organism>
<gene>
    <name evidence="3" type="ORF">DFH08DRAFT_821567</name>
</gene>
<evidence type="ECO:0000313" key="4">
    <source>
        <dbReference type="Proteomes" id="UP001218218"/>
    </source>
</evidence>
<comment type="caution">
    <text evidence="3">The sequence shown here is derived from an EMBL/GenBank/DDBJ whole genome shotgun (WGS) entry which is preliminary data.</text>
</comment>
<sequence>MPPCQISQVLPLTLGFVSSFALVVAVHPLGPYPESTPGWAQTYGDLIFALIIFGFVVCFAQVVRSLFDLACGCAETDPSPQAQANENPQRLADQVRLLRARVQQLEADGTRLSYGSVATTDPSEARVSPPPYAE</sequence>
<evidence type="ECO:0000256" key="1">
    <source>
        <dbReference type="SAM" id="MobiDB-lite"/>
    </source>
</evidence>
<feature type="region of interest" description="Disordered" evidence="1">
    <location>
        <begin position="113"/>
        <end position="134"/>
    </location>
</feature>